<feature type="region of interest" description="Disordered" evidence="1">
    <location>
        <begin position="86"/>
        <end position="122"/>
    </location>
</feature>
<dbReference type="PANTHER" id="PTHR12800:SF3">
    <property type="entry name" value="HSP90 CO-CHAPERONE CDC37"/>
    <property type="match status" value="1"/>
</dbReference>
<dbReference type="PANTHER" id="PTHR12800">
    <property type="entry name" value="CDC37-RELATED"/>
    <property type="match status" value="1"/>
</dbReference>
<keyword evidence="3" id="KW-1185">Reference proteome</keyword>
<feature type="region of interest" description="Disordered" evidence="1">
    <location>
        <begin position="1"/>
        <end position="65"/>
    </location>
</feature>
<protein>
    <submittedName>
        <fullName evidence="2">Hsp90 co-chaperone Cdc37</fullName>
    </submittedName>
</protein>
<dbReference type="SUPFAM" id="SSF101391">
    <property type="entry name" value="Hsp90 co-chaperone CDC37"/>
    <property type="match status" value="1"/>
</dbReference>
<evidence type="ECO:0000313" key="2">
    <source>
        <dbReference type="EMBL" id="ELW63197.1"/>
    </source>
</evidence>
<dbReference type="Proteomes" id="UP000011518">
    <property type="component" value="Unassembled WGS sequence"/>
</dbReference>
<dbReference type="InParanoid" id="L9KPU6"/>
<reference evidence="3" key="2">
    <citation type="journal article" date="2013" name="Nat. Commun.">
        <title>Genome of the Chinese tree shrew.</title>
        <authorList>
            <person name="Fan Y."/>
            <person name="Huang Z.Y."/>
            <person name="Cao C.C."/>
            <person name="Chen C.S."/>
            <person name="Chen Y.X."/>
            <person name="Fan D.D."/>
            <person name="He J."/>
            <person name="Hou H.L."/>
            <person name="Hu L."/>
            <person name="Hu X.T."/>
            <person name="Jiang X.T."/>
            <person name="Lai R."/>
            <person name="Lang Y.S."/>
            <person name="Liang B."/>
            <person name="Liao S.G."/>
            <person name="Mu D."/>
            <person name="Ma Y.Y."/>
            <person name="Niu Y.Y."/>
            <person name="Sun X.Q."/>
            <person name="Xia J.Q."/>
            <person name="Xiao J."/>
            <person name="Xiong Z.Q."/>
            <person name="Xu L."/>
            <person name="Yang L."/>
            <person name="Zhang Y."/>
            <person name="Zhao W."/>
            <person name="Zhao X.D."/>
            <person name="Zheng Y.T."/>
            <person name="Zhou J.M."/>
            <person name="Zhu Y.B."/>
            <person name="Zhang G.J."/>
            <person name="Wang J."/>
            <person name="Yao Y.G."/>
        </authorList>
    </citation>
    <scope>NUCLEOTIDE SEQUENCE [LARGE SCALE GENOMIC DNA]</scope>
</reference>
<organism evidence="2 3">
    <name type="scientific">Tupaia chinensis</name>
    <name type="common">Chinese tree shrew</name>
    <name type="synonym">Tupaia belangeri chinensis</name>
    <dbReference type="NCBI Taxonomy" id="246437"/>
    <lineage>
        <taxon>Eukaryota</taxon>
        <taxon>Metazoa</taxon>
        <taxon>Chordata</taxon>
        <taxon>Craniata</taxon>
        <taxon>Vertebrata</taxon>
        <taxon>Euteleostomi</taxon>
        <taxon>Mammalia</taxon>
        <taxon>Eutheria</taxon>
        <taxon>Euarchontoglires</taxon>
        <taxon>Scandentia</taxon>
        <taxon>Tupaiidae</taxon>
        <taxon>Tupaia</taxon>
    </lineage>
</organism>
<feature type="region of interest" description="Disordered" evidence="1">
    <location>
        <begin position="146"/>
        <end position="218"/>
    </location>
</feature>
<dbReference type="STRING" id="246437.L9KPU6"/>
<dbReference type="GO" id="GO:0031072">
    <property type="term" value="F:heat shock protein binding"/>
    <property type="evidence" value="ECO:0007669"/>
    <property type="project" value="TreeGrafter"/>
</dbReference>
<accession>L9KPU6</accession>
<dbReference type="GO" id="GO:0006457">
    <property type="term" value="P:protein folding"/>
    <property type="evidence" value="ECO:0007669"/>
    <property type="project" value="TreeGrafter"/>
</dbReference>
<evidence type="ECO:0000313" key="3">
    <source>
        <dbReference type="Proteomes" id="UP000011518"/>
    </source>
</evidence>
<proteinExistence type="predicted"/>
<dbReference type="GO" id="GO:0005737">
    <property type="term" value="C:cytoplasm"/>
    <property type="evidence" value="ECO:0007669"/>
    <property type="project" value="TreeGrafter"/>
</dbReference>
<gene>
    <name evidence="2" type="ORF">TREES_T100010783</name>
</gene>
<sequence length="266" mass="29348">MLQAEAPQLRKEKPSRDQKLEESCKEEESMPWNMATLSKNGFGKSMVNTKTEKAEDSEEVREEKHKAFLKSEKQIKHFGLLRQWRRNGAHGAGGPPDHLHAVHSGAGQEPKGGPPTSVTSDRQCTEDFNHELEAFKESLRYCANPRIRKATKEDKEEEREQQLGPGGLNWVEVPNSTSSEAKEEVGSGDPLLEAVPKPGDKKDVSPSRHNHHLPAGPYVPLFGQQKLTVRPAPGFLHFAAPPAPGACPVPAPVSWASSADPSFRFE</sequence>
<dbReference type="AlphaFoldDB" id="L9KPU6"/>
<name>L9KPU6_TUPCH</name>
<dbReference type="GO" id="GO:0051082">
    <property type="term" value="F:unfolded protein binding"/>
    <property type="evidence" value="ECO:0007669"/>
    <property type="project" value="TreeGrafter"/>
</dbReference>
<evidence type="ECO:0000256" key="1">
    <source>
        <dbReference type="SAM" id="MobiDB-lite"/>
    </source>
</evidence>
<reference evidence="3" key="1">
    <citation type="submission" date="2012-07" db="EMBL/GenBank/DDBJ databases">
        <title>Genome of the Chinese tree shrew, a rising model animal genetically related to primates.</title>
        <authorList>
            <person name="Zhang G."/>
            <person name="Fan Y."/>
            <person name="Yao Y."/>
            <person name="Huang Z."/>
        </authorList>
    </citation>
    <scope>NUCLEOTIDE SEQUENCE [LARGE SCALE GENOMIC DNA]</scope>
</reference>
<feature type="compositionally biased region" description="Basic and acidic residues" evidence="1">
    <location>
        <begin position="8"/>
        <end position="28"/>
    </location>
</feature>
<dbReference type="GO" id="GO:0050821">
    <property type="term" value="P:protein stabilization"/>
    <property type="evidence" value="ECO:0007669"/>
    <property type="project" value="TreeGrafter"/>
</dbReference>
<feature type="compositionally biased region" description="Basic and acidic residues" evidence="1">
    <location>
        <begin position="150"/>
        <end position="161"/>
    </location>
</feature>
<dbReference type="GO" id="GO:0051087">
    <property type="term" value="F:protein-folding chaperone binding"/>
    <property type="evidence" value="ECO:0007669"/>
    <property type="project" value="TreeGrafter"/>
</dbReference>
<dbReference type="InterPro" id="IPR004918">
    <property type="entry name" value="Cdc37"/>
</dbReference>
<dbReference type="EMBL" id="KB320791">
    <property type="protein sequence ID" value="ELW63197.1"/>
    <property type="molecule type" value="Genomic_DNA"/>
</dbReference>